<dbReference type="GO" id="GO:0016787">
    <property type="term" value="F:hydrolase activity"/>
    <property type="evidence" value="ECO:0007669"/>
    <property type="project" value="UniProtKB-KW"/>
</dbReference>
<gene>
    <name evidence="1" type="ORF">ACFPKY_10960</name>
</gene>
<dbReference type="Pfam" id="PF13365">
    <property type="entry name" value="Trypsin_2"/>
    <property type="match status" value="1"/>
</dbReference>
<sequence>MQLRRSDVERLLLAMERYFDPFAMDRLLEARFGLRFANVTSVMKNFSQQSVDVFRYFDHRNRVEELVMAFRDARPDVSVFVEIMDCGGFIQAPSGDALEVLVRKGRGNYKDVASFRSEIARIEAAVCRIQTSTSFGTGFLVGPRHVLTNQHVVADCVTDDGEMVAPVECQFDFKAASRGYVTPMVIESVEKVLASSSCPEIGPSMAIDANPPALDYALLEISAGFARRPVVPGGAPRGAVRLTPSGRGLRPHDGLLVLQHPRGQPMKIDIGSVLSLGAVRVRHSVNTEGGSSGSPIFDADLSVVAIHHAGFDWPGESMPFNQAVRIDAICEDLYAKNVWIGDD</sequence>
<evidence type="ECO:0000313" key="1">
    <source>
        <dbReference type="EMBL" id="MFC5493627.1"/>
    </source>
</evidence>
<keyword evidence="2" id="KW-1185">Reference proteome</keyword>
<accession>A0ABW0N3P8</accession>
<dbReference type="EMBL" id="JBHSMD010000003">
    <property type="protein sequence ID" value="MFC5493627.1"/>
    <property type="molecule type" value="Genomic_DNA"/>
</dbReference>
<comment type="caution">
    <text evidence="1">The sequence shown here is derived from an EMBL/GenBank/DDBJ whole genome shotgun (WGS) entry which is preliminary data.</text>
</comment>
<dbReference type="PANTHER" id="PTHR14389">
    <property type="entry name" value="SI:CH1073-475A24.1"/>
    <property type="match status" value="1"/>
</dbReference>
<dbReference type="Proteomes" id="UP001595956">
    <property type="component" value="Unassembled WGS sequence"/>
</dbReference>
<dbReference type="SUPFAM" id="SSF50494">
    <property type="entry name" value="Trypsin-like serine proteases"/>
    <property type="match status" value="1"/>
</dbReference>
<reference evidence="2" key="1">
    <citation type="journal article" date="2019" name="Int. J. Syst. Evol. Microbiol.">
        <title>The Global Catalogue of Microorganisms (GCM) 10K type strain sequencing project: providing services to taxonomists for standard genome sequencing and annotation.</title>
        <authorList>
            <consortium name="The Broad Institute Genomics Platform"/>
            <consortium name="The Broad Institute Genome Sequencing Center for Infectious Disease"/>
            <person name="Wu L."/>
            <person name="Ma J."/>
        </authorList>
    </citation>
    <scope>NUCLEOTIDE SEQUENCE [LARGE SCALE GENOMIC DNA]</scope>
    <source>
        <strain evidence="2">KACC 13778</strain>
    </source>
</reference>
<keyword evidence="1" id="KW-0378">Hydrolase</keyword>
<organism evidence="1 2">
    <name type="scientific">Nocardioides caricicola</name>
    <dbReference type="NCBI Taxonomy" id="634770"/>
    <lineage>
        <taxon>Bacteria</taxon>
        <taxon>Bacillati</taxon>
        <taxon>Actinomycetota</taxon>
        <taxon>Actinomycetes</taxon>
        <taxon>Propionibacteriales</taxon>
        <taxon>Nocardioidaceae</taxon>
        <taxon>Nocardioides</taxon>
    </lineage>
</organism>
<dbReference type="EC" id="3.4.21.-" evidence="1"/>
<dbReference type="InterPro" id="IPR009003">
    <property type="entry name" value="Peptidase_S1_PA"/>
</dbReference>
<protein>
    <submittedName>
        <fullName evidence="1">Trypsin-like serine peptidase</fullName>
        <ecNumber evidence="1">3.4.21.-</ecNumber>
    </submittedName>
</protein>
<proteinExistence type="predicted"/>
<dbReference type="PANTHER" id="PTHR14389:SF3">
    <property type="entry name" value="PROTEIN FAM111A-LIKE"/>
    <property type="match status" value="1"/>
</dbReference>
<dbReference type="Gene3D" id="2.40.10.10">
    <property type="entry name" value="Trypsin-like serine proteases"/>
    <property type="match status" value="2"/>
</dbReference>
<name>A0ABW0N3P8_9ACTN</name>
<dbReference type="RefSeq" id="WP_345173006.1">
    <property type="nucleotide sequence ID" value="NZ_BAABFQ010000004.1"/>
</dbReference>
<evidence type="ECO:0000313" key="2">
    <source>
        <dbReference type="Proteomes" id="UP001595956"/>
    </source>
</evidence>
<dbReference type="InterPro" id="IPR043504">
    <property type="entry name" value="Peptidase_S1_PA_chymotrypsin"/>
</dbReference>